<dbReference type="SUPFAM" id="SSF46689">
    <property type="entry name" value="Homeodomain-like"/>
    <property type="match status" value="1"/>
</dbReference>
<dbReference type="PANTHER" id="PTHR30055">
    <property type="entry name" value="HTH-TYPE TRANSCRIPTIONAL REGULATOR RUTR"/>
    <property type="match status" value="1"/>
</dbReference>
<dbReference type="Pfam" id="PF00440">
    <property type="entry name" value="TetR_N"/>
    <property type="match status" value="1"/>
</dbReference>
<evidence type="ECO:0000259" key="4">
    <source>
        <dbReference type="PROSITE" id="PS50977"/>
    </source>
</evidence>
<dbReference type="Pfam" id="PF14246">
    <property type="entry name" value="TetR_C_7"/>
    <property type="match status" value="1"/>
</dbReference>
<dbReference type="InterPro" id="IPR036271">
    <property type="entry name" value="Tet_transcr_reg_TetR-rel_C_sf"/>
</dbReference>
<dbReference type="PANTHER" id="PTHR30055:SF146">
    <property type="entry name" value="HTH-TYPE TRANSCRIPTIONAL DUAL REGULATOR CECR"/>
    <property type="match status" value="1"/>
</dbReference>
<accession>A0A5B8RHD8</accession>
<dbReference type="GO" id="GO:0000976">
    <property type="term" value="F:transcription cis-regulatory region binding"/>
    <property type="evidence" value="ECO:0007669"/>
    <property type="project" value="TreeGrafter"/>
</dbReference>
<dbReference type="Gene3D" id="1.10.357.10">
    <property type="entry name" value="Tetracycline Repressor, domain 2"/>
    <property type="match status" value="1"/>
</dbReference>
<feature type="domain" description="HTH tetR-type" evidence="4">
    <location>
        <begin position="17"/>
        <end position="77"/>
    </location>
</feature>
<sequence length="219" mass="24462">MADSETPGCTPATRRGRERAARILDAAAGVFLERGFEAATMSEIGRRAGGSMQTLYRLFGSKEALFRAIMERKAGSVYAPLEDESIFEQPPERALFELGMRLNRLLLDPDTLRTHRAMIIESHRNANLRQIFYETGPGRARAALARYFRVECERGHLRLDDPDAAARQFLDFVKGAHYLEAVLGQPVTATEAEIERCVDEAVRIFLDGARGVAPDQPPR</sequence>
<dbReference type="PRINTS" id="PR00455">
    <property type="entry name" value="HTHTETR"/>
</dbReference>
<dbReference type="InterPro" id="IPR001647">
    <property type="entry name" value="HTH_TetR"/>
</dbReference>
<keyword evidence="1" id="KW-0805">Transcription regulation</keyword>
<proteinExistence type="predicted"/>
<protein>
    <recommendedName>
        <fullName evidence="4">HTH tetR-type domain-containing protein</fullName>
    </recommendedName>
</protein>
<dbReference type="InterPro" id="IPR050109">
    <property type="entry name" value="HTH-type_TetR-like_transc_reg"/>
</dbReference>
<keyword evidence="3" id="KW-0804">Transcription</keyword>
<dbReference type="AlphaFoldDB" id="A0A5B8RHD8"/>
<reference evidence="5" key="1">
    <citation type="submission" date="2019-06" db="EMBL/GenBank/DDBJ databases">
        <authorList>
            <person name="Murdoch R.W."/>
            <person name="Fathepure B."/>
        </authorList>
    </citation>
    <scope>NUCLEOTIDE SEQUENCE</scope>
</reference>
<evidence type="ECO:0000256" key="2">
    <source>
        <dbReference type="ARBA" id="ARBA00023125"/>
    </source>
</evidence>
<evidence type="ECO:0000256" key="3">
    <source>
        <dbReference type="ARBA" id="ARBA00023163"/>
    </source>
</evidence>
<dbReference type="SUPFAM" id="SSF48498">
    <property type="entry name" value="Tetracyclin repressor-like, C-terminal domain"/>
    <property type="match status" value="1"/>
</dbReference>
<evidence type="ECO:0000313" key="5">
    <source>
        <dbReference type="EMBL" id="QEA06325.1"/>
    </source>
</evidence>
<dbReference type="InterPro" id="IPR009057">
    <property type="entry name" value="Homeodomain-like_sf"/>
</dbReference>
<evidence type="ECO:0000256" key="1">
    <source>
        <dbReference type="ARBA" id="ARBA00023015"/>
    </source>
</evidence>
<dbReference type="EMBL" id="MN079136">
    <property type="protein sequence ID" value="QEA06325.1"/>
    <property type="molecule type" value="Genomic_DNA"/>
</dbReference>
<dbReference type="GO" id="GO:0003700">
    <property type="term" value="F:DNA-binding transcription factor activity"/>
    <property type="evidence" value="ECO:0007669"/>
    <property type="project" value="TreeGrafter"/>
</dbReference>
<organism evidence="5">
    <name type="scientific">uncultured organism</name>
    <dbReference type="NCBI Taxonomy" id="155900"/>
    <lineage>
        <taxon>unclassified sequences</taxon>
        <taxon>environmental samples</taxon>
    </lineage>
</organism>
<dbReference type="InterPro" id="IPR039536">
    <property type="entry name" value="TetR_C_Proteobacteria"/>
</dbReference>
<name>A0A5B8RHD8_9ZZZZ</name>
<dbReference type="Gene3D" id="1.10.10.60">
    <property type="entry name" value="Homeodomain-like"/>
    <property type="match status" value="1"/>
</dbReference>
<keyword evidence="2" id="KW-0238">DNA-binding</keyword>
<dbReference type="PROSITE" id="PS50977">
    <property type="entry name" value="HTH_TETR_2"/>
    <property type="match status" value="1"/>
</dbReference>
<gene>
    <name evidence="5" type="ORF">KBTEX_02657</name>
</gene>
<dbReference type="FunFam" id="1.10.10.60:FF:000141">
    <property type="entry name" value="TetR family transcriptional regulator"/>
    <property type="match status" value="1"/>
</dbReference>